<sequence>MALLTPIRRSRGSSRYLRGLLQLQLQVGQLQDLLVELQRGDKSAVRGGNNYLWLSLDATLLRVGQLVGVIFVTLDGGR</sequence>
<protein>
    <submittedName>
        <fullName evidence="1">Uncharacterized protein</fullName>
    </submittedName>
</protein>
<dbReference type="EMBL" id="SRLO01000433">
    <property type="protein sequence ID" value="TNN56261.1"/>
    <property type="molecule type" value="Genomic_DNA"/>
</dbReference>
<organism evidence="1 2">
    <name type="scientific">Liparis tanakae</name>
    <name type="common">Tanaka's snailfish</name>
    <dbReference type="NCBI Taxonomy" id="230148"/>
    <lineage>
        <taxon>Eukaryota</taxon>
        <taxon>Metazoa</taxon>
        <taxon>Chordata</taxon>
        <taxon>Craniata</taxon>
        <taxon>Vertebrata</taxon>
        <taxon>Euteleostomi</taxon>
        <taxon>Actinopterygii</taxon>
        <taxon>Neopterygii</taxon>
        <taxon>Teleostei</taxon>
        <taxon>Neoteleostei</taxon>
        <taxon>Acanthomorphata</taxon>
        <taxon>Eupercaria</taxon>
        <taxon>Perciformes</taxon>
        <taxon>Cottioidei</taxon>
        <taxon>Cottales</taxon>
        <taxon>Liparidae</taxon>
        <taxon>Liparis</taxon>
    </lineage>
</organism>
<comment type="caution">
    <text evidence="1">The sequence shown here is derived from an EMBL/GenBank/DDBJ whole genome shotgun (WGS) entry which is preliminary data.</text>
</comment>
<name>A0A4Z2GSH5_9TELE</name>
<keyword evidence="2" id="KW-1185">Reference proteome</keyword>
<gene>
    <name evidence="1" type="ORF">EYF80_033554</name>
</gene>
<dbReference type="Proteomes" id="UP000314294">
    <property type="component" value="Unassembled WGS sequence"/>
</dbReference>
<reference evidence="1 2" key="1">
    <citation type="submission" date="2019-03" db="EMBL/GenBank/DDBJ databases">
        <title>First draft genome of Liparis tanakae, snailfish: a comprehensive survey of snailfish specific genes.</title>
        <authorList>
            <person name="Kim W."/>
            <person name="Song I."/>
            <person name="Jeong J.-H."/>
            <person name="Kim D."/>
            <person name="Kim S."/>
            <person name="Ryu S."/>
            <person name="Song J.Y."/>
            <person name="Lee S.K."/>
        </authorList>
    </citation>
    <scope>NUCLEOTIDE SEQUENCE [LARGE SCALE GENOMIC DNA]</scope>
    <source>
        <tissue evidence="1">Muscle</tissue>
    </source>
</reference>
<evidence type="ECO:0000313" key="1">
    <source>
        <dbReference type="EMBL" id="TNN56261.1"/>
    </source>
</evidence>
<dbReference type="AlphaFoldDB" id="A0A4Z2GSH5"/>
<accession>A0A4Z2GSH5</accession>
<evidence type="ECO:0000313" key="2">
    <source>
        <dbReference type="Proteomes" id="UP000314294"/>
    </source>
</evidence>
<proteinExistence type="predicted"/>